<protein>
    <submittedName>
        <fullName evidence="1">Uncharacterized protein</fullName>
    </submittedName>
</protein>
<proteinExistence type="predicted"/>
<gene>
    <name evidence="1" type="ORF">ALQ64_00207</name>
</gene>
<name>A0A3M3KBD7_PSECA</name>
<dbReference type="Proteomes" id="UP000281372">
    <property type="component" value="Unassembled WGS sequence"/>
</dbReference>
<accession>A0A3M3KBD7</accession>
<evidence type="ECO:0000313" key="2">
    <source>
        <dbReference type="Proteomes" id="UP000281372"/>
    </source>
</evidence>
<dbReference type="EMBL" id="RBOW01000872">
    <property type="protein sequence ID" value="RMN20399.1"/>
    <property type="molecule type" value="Genomic_DNA"/>
</dbReference>
<comment type="caution">
    <text evidence="1">The sequence shown here is derived from an EMBL/GenBank/DDBJ whole genome shotgun (WGS) entry which is preliminary data.</text>
</comment>
<reference evidence="1 2" key="1">
    <citation type="submission" date="2018-08" db="EMBL/GenBank/DDBJ databases">
        <title>Recombination of ecologically and evolutionarily significant loci maintains genetic cohesion in the Pseudomonas syringae species complex.</title>
        <authorList>
            <person name="Dillon M."/>
            <person name="Thakur S."/>
            <person name="Almeida R.N.D."/>
            <person name="Weir B.S."/>
            <person name="Guttman D.S."/>
        </authorList>
    </citation>
    <scope>NUCLEOTIDE SEQUENCE [LARGE SCALE GENOMIC DNA]</scope>
    <source>
        <strain evidence="1 2">ICMP 2821</strain>
    </source>
</reference>
<evidence type="ECO:0000313" key="1">
    <source>
        <dbReference type="EMBL" id="RMN20399.1"/>
    </source>
</evidence>
<sequence>MAATPIDQGKKTMKTKKLPAKYAKRFEAICEDMAALIDELHANGHPNAVVFLEDGLPALYAHWPADMEHRPSTPDANGAYWHNSGGGGL</sequence>
<organism evidence="1 2">
    <name type="scientific">Pseudomonas cannabina</name>
    <dbReference type="NCBI Taxonomy" id="86840"/>
    <lineage>
        <taxon>Bacteria</taxon>
        <taxon>Pseudomonadati</taxon>
        <taxon>Pseudomonadota</taxon>
        <taxon>Gammaproteobacteria</taxon>
        <taxon>Pseudomonadales</taxon>
        <taxon>Pseudomonadaceae</taxon>
        <taxon>Pseudomonas</taxon>
    </lineage>
</organism>
<dbReference type="AlphaFoldDB" id="A0A3M3KBD7"/>